<evidence type="ECO:0000313" key="2">
    <source>
        <dbReference type="Proteomes" id="UP000194577"/>
    </source>
</evidence>
<name>A0ABX4MBL4_9ACTO</name>
<gene>
    <name evidence="1" type="ORF">BW737_006200</name>
</gene>
<protein>
    <submittedName>
        <fullName evidence="1">Uncharacterized protein</fullName>
    </submittedName>
</protein>
<comment type="caution">
    <text evidence="1">The sequence shown here is derived from an EMBL/GenBank/DDBJ whole genome shotgun (WGS) entry which is preliminary data.</text>
</comment>
<dbReference type="Proteomes" id="UP000194577">
    <property type="component" value="Unassembled WGS sequence"/>
</dbReference>
<dbReference type="EMBL" id="MTPX02000039">
    <property type="protein sequence ID" value="PHP52864.1"/>
    <property type="molecule type" value="Genomic_DNA"/>
</dbReference>
<accession>A0ABX4MBL4</accession>
<keyword evidence="2" id="KW-1185">Reference proteome</keyword>
<dbReference type="Gene3D" id="2.60.40.4350">
    <property type="match status" value="1"/>
</dbReference>
<organism evidence="1 2">
    <name type="scientific">Actinomyces ruminis</name>
    <dbReference type="NCBI Taxonomy" id="1937003"/>
    <lineage>
        <taxon>Bacteria</taxon>
        <taxon>Bacillati</taxon>
        <taxon>Actinomycetota</taxon>
        <taxon>Actinomycetes</taxon>
        <taxon>Actinomycetales</taxon>
        <taxon>Actinomycetaceae</taxon>
        <taxon>Actinomyces</taxon>
    </lineage>
</organism>
<reference evidence="1 2" key="1">
    <citation type="submission" date="2017-10" db="EMBL/GenBank/DDBJ databases">
        <title>Draft genome sequence of cellulolytic Actinomyces sp CtC72 isolated from cattle rumen fluid.</title>
        <authorList>
            <person name="Joshi A.J."/>
            <person name="Vasudevan G."/>
            <person name="Lanjekar V.B."/>
            <person name="Hivarkar S."/>
            <person name="Engineer A."/>
            <person name="Pore S.D."/>
            <person name="Dhakephalkar P.K."/>
            <person name="Dagar S."/>
        </authorList>
    </citation>
    <scope>NUCLEOTIDE SEQUENCE [LARGE SCALE GENOMIC DNA]</scope>
    <source>
        <strain evidence="2">CtC72</strain>
    </source>
</reference>
<evidence type="ECO:0000313" key="1">
    <source>
        <dbReference type="EMBL" id="PHP52864.1"/>
    </source>
</evidence>
<proteinExistence type="predicted"/>
<sequence>MNAFKRHHVDLELPLPTEGRFQAGIRHRRVDSWSAATRQPRATRTAIQAGSVLNVAIPDAASGKALNRLAVTGIGDLTAQGFGRFVVGHELLNMSEFALGSLSQQDFIGTHTTRLAGGHS</sequence>